<evidence type="ECO:0000259" key="1">
    <source>
        <dbReference type="PROSITE" id="PS50011"/>
    </source>
</evidence>
<dbReference type="Gene3D" id="1.10.510.10">
    <property type="entry name" value="Transferase(Phosphotransferase) domain 1"/>
    <property type="match status" value="1"/>
</dbReference>
<dbReference type="EMBL" id="JBFXLU010000006">
    <property type="protein sequence ID" value="KAL2856628.1"/>
    <property type="molecule type" value="Genomic_DNA"/>
</dbReference>
<dbReference type="PROSITE" id="PS50011">
    <property type="entry name" value="PROTEIN_KINASE_DOM"/>
    <property type="match status" value="1"/>
</dbReference>
<sequence>MRFLLPQRSLPRFLRTWGRQCPLSGVRCSNLLARPILYRTNSTLTDTPIASETYTPNVSDYKSAEYIGETGRTYQIEEIILIEDSPFRRVFFASSEEGDRVLVKYIEPEAFENHLDVNDRLWALASHVRLAKDLIPGTFMFVYELCDSSFSQIIRDTDPSPRLIKRILKSVLSILAEFHDRDILHGVMMASTIFVNWNKTKYKSTIDKVKLGLSKHTTYIRPGSNIVDKLIGTQQWRSPEACAMGPVNKPSDIFSFALLCIYAVKRRHTLNEALIEDTSTEDLEGTGASISVLERQMSYFADKEGLRGFLNYLGKDHPLVPVIELAREGFNVDRPREPFSRWEGLDEDFRDLILSMTNFDPTKRITARQALEHRWFQGVEVFRPDFHSGNQEFQPSRHISSRLVSEIDR</sequence>
<comment type="caution">
    <text evidence="2">The sequence shown here is derived from an EMBL/GenBank/DDBJ whole genome shotgun (WGS) entry which is preliminary data.</text>
</comment>
<dbReference type="InterPro" id="IPR011009">
    <property type="entry name" value="Kinase-like_dom_sf"/>
</dbReference>
<evidence type="ECO:0000313" key="3">
    <source>
        <dbReference type="Proteomes" id="UP001610446"/>
    </source>
</evidence>
<gene>
    <name evidence="2" type="ORF">BJY01DRAFT_203166</name>
</gene>
<name>A0ABR4KWH1_9EURO</name>
<dbReference type="InterPro" id="IPR000719">
    <property type="entry name" value="Prot_kinase_dom"/>
</dbReference>
<reference evidence="2 3" key="1">
    <citation type="submission" date="2024-07" db="EMBL/GenBank/DDBJ databases">
        <title>Section-level genome sequencing and comparative genomics of Aspergillus sections Usti and Cavernicolus.</title>
        <authorList>
            <consortium name="Lawrence Berkeley National Laboratory"/>
            <person name="Nybo J.L."/>
            <person name="Vesth T.C."/>
            <person name="Theobald S."/>
            <person name="Frisvad J.C."/>
            <person name="Larsen T.O."/>
            <person name="Kjaerboelling I."/>
            <person name="Rothschild-Mancinelli K."/>
            <person name="Lyhne E.K."/>
            <person name="Kogle M.E."/>
            <person name="Barry K."/>
            <person name="Clum A."/>
            <person name="Na H."/>
            <person name="Ledsgaard L."/>
            <person name="Lin J."/>
            <person name="Lipzen A."/>
            <person name="Kuo A."/>
            <person name="Riley R."/>
            <person name="Mondo S."/>
            <person name="Labutti K."/>
            <person name="Haridas S."/>
            <person name="Pangalinan J."/>
            <person name="Salamov A.A."/>
            <person name="Simmons B.A."/>
            <person name="Magnuson J.K."/>
            <person name="Chen J."/>
            <person name="Drula E."/>
            <person name="Henrissat B."/>
            <person name="Wiebenga A."/>
            <person name="Lubbers R.J."/>
            <person name="Gomes A.C."/>
            <person name="Makela M.R."/>
            <person name="Stajich J."/>
            <person name="Grigoriev I.V."/>
            <person name="Mortensen U.H."/>
            <person name="De Vries R.P."/>
            <person name="Baker S.E."/>
            <person name="Andersen M.R."/>
        </authorList>
    </citation>
    <scope>NUCLEOTIDE SEQUENCE [LARGE SCALE GENOMIC DNA]</scope>
    <source>
        <strain evidence="2 3">CBS 123904</strain>
    </source>
</reference>
<dbReference type="Proteomes" id="UP001610446">
    <property type="component" value="Unassembled WGS sequence"/>
</dbReference>
<dbReference type="PANTHER" id="PTHR44167:SF18">
    <property type="entry name" value="PROTEIN KINASE DOMAIN-CONTAINING PROTEIN"/>
    <property type="match status" value="1"/>
</dbReference>
<dbReference type="SMART" id="SM00220">
    <property type="entry name" value="S_TKc"/>
    <property type="match status" value="1"/>
</dbReference>
<protein>
    <submittedName>
        <fullName evidence="2">Kinase-like domain-containing protein</fullName>
    </submittedName>
</protein>
<keyword evidence="3" id="KW-1185">Reference proteome</keyword>
<dbReference type="SUPFAM" id="SSF56112">
    <property type="entry name" value="Protein kinase-like (PK-like)"/>
    <property type="match status" value="1"/>
</dbReference>
<proteinExistence type="predicted"/>
<dbReference type="Pfam" id="PF00069">
    <property type="entry name" value="Pkinase"/>
    <property type="match status" value="1"/>
</dbReference>
<dbReference type="PANTHER" id="PTHR44167">
    <property type="entry name" value="OVARIAN-SPECIFIC SERINE/THREONINE-PROTEIN KINASE LOK-RELATED"/>
    <property type="match status" value="1"/>
</dbReference>
<feature type="domain" description="Protein kinase" evidence="1">
    <location>
        <begin position="76"/>
        <end position="376"/>
    </location>
</feature>
<organism evidence="2 3">
    <name type="scientific">Aspergillus pseudoustus</name>
    <dbReference type="NCBI Taxonomy" id="1810923"/>
    <lineage>
        <taxon>Eukaryota</taxon>
        <taxon>Fungi</taxon>
        <taxon>Dikarya</taxon>
        <taxon>Ascomycota</taxon>
        <taxon>Pezizomycotina</taxon>
        <taxon>Eurotiomycetes</taxon>
        <taxon>Eurotiomycetidae</taxon>
        <taxon>Eurotiales</taxon>
        <taxon>Aspergillaceae</taxon>
        <taxon>Aspergillus</taxon>
        <taxon>Aspergillus subgen. Nidulantes</taxon>
    </lineage>
</organism>
<accession>A0ABR4KWH1</accession>
<evidence type="ECO:0000313" key="2">
    <source>
        <dbReference type="EMBL" id="KAL2856628.1"/>
    </source>
</evidence>